<evidence type="ECO:0000256" key="9">
    <source>
        <dbReference type="ARBA" id="ARBA00023004"/>
    </source>
</evidence>
<keyword evidence="7" id="KW-0547">Nucleotide-binding</keyword>
<dbReference type="GO" id="GO:0043709">
    <property type="term" value="P:cell adhesion involved in single-species biofilm formation"/>
    <property type="evidence" value="ECO:0007669"/>
    <property type="project" value="TreeGrafter"/>
</dbReference>
<evidence type="ECO:0000313" key="14">
    <source>
        <dbReference type="Proteomes" id="UP000323671"/>
    </source>
</evidence>
<keyword evidence="6" id="KW-0479">Metal-binding</keyword>
<dbReference type="NCBIfam" id="TIGR00254">
    <property type="entry name" value="GGDEF"/>
    <property type="match status" value="1"/>
</dbReference>
<dbReference type="KEGG" id="otr:OTERR_17750"/>
<dbReference type="InterPro" id="IPR000160">
    <property type="entry name" value="GGDEF_dom"/>
</dbReference>
<dbReference type="CDD" id="cd01949">
    <property type="entry name" value="GGDEF"/>
    <property type="match status" value="1"/>
</dbReference>
<gene>
    <name evidence="13" type="primary">dgcB</name>
    <name evidence="13" type="ORF">OTERR_17750</name>
</gene>
<name>A0A5C1E8G4_9RHOO</name>
<dbReference type="GO" id="GO:0000166">
    <property type="term" value="F:nucleotide binding"/>
    <property type="evidence" value="ECO:0007669"/>
    <property type="project" value="UniProtKB-KW"/>
</dbReference>
<evidence type="ECO:0000256" key="6">
    <source>
        <dbReference type="ARBA" id="ARBA00022723"/>
    </source>
</evidence>
<dbReference type="GO" id="GO:0052621">
    <property type="term" value="F:diguanylate cyclase activity"/>
    <property type="evidence" value="ECO:0007669"/>
    <property type="project" value="UniProtKB-EC"/>
</dbReference>
<protein>
    <recommendedName>
        <fullName evidence="3">Diguanylate cyclase DosC</fullName>
        <ecNumber evidence="2">2.7.7.65</ecNumber>
    </recommendedName>
    <alternativeName>
        <fullName evidence="10">Direct oxygen-sensing cyclase</fullName>
    </alternativeName>
</protein>
<dbReference type="GO" id="GO:0020037">
    <property type="term" value="F:heme binding"/>
    <property type="evidence" value="ECO:0007669"/>
    <property type="project" value="InterPro"/>
</dbReference>
<dbReference type="InterPro" id="IPR012292">
    <property type="entry name" value="Globin/Proto"/>
</dbReference>
<dbReference type="PANTHER" id="PTHR45138">
    <property type="entry name" value="REGULATORY COMPONENTS OF SENSORY TRANSDUCTION SYSTEM"/>
    <property type="match status" value="1"/>
</dbReference>
<dbReference type="InterPro" id="IPR043128">
    <property type="entry name" value="Rev_trsase/Diguanyl_cyclase"/>
</dbReference>
<dbReference type="FunFam" id="3.30.70.270:FF:000001">
    <property type="entry name" value="Diguanylate cyclase domain protein"/>
    <property type="match status" value="1"/>
</dbReference>
<proteinExistence type="predicted"/>
<dbReference type="GO" id="GO:0046872">
    <property type="term" value="F:metal ion binding"/>
    <property type="evidence" value="ECO:0007669"/>
    <property type="project" value="UniProtKB-KW"/>
</dbReference>
<keyword evidence="9" id="KW-0408">Iron</keyword>
<evidence type="ECO:0000256" key="4">
    <source>
        <dbReference type="ARBA" id="ARBA00022617"/>
    </source>
</evidence>
<evidence type="ECO:0000256" key="3">
    <source>
        <dbReference type="ARBA" id="ARBA00015125"/>
    </source>
</evidence>
<evidence type="ECO:0000256" key="10">
    <source>
        <dbReference type="ARBA" id="ARBA00029839"/>
    </source>
</evidence>
<dbReference type="EC" id="2.7.7.65" evidence="2"/>
<keyword evidence="14" id="KW-1185">Reference proteome</keyword>
<dbReference type="PROSITE" id="PS50887">
    <property type="entry name" value="GGDEF"/>
    <property type="match status" value="1"/>
</dbReference>
<dbReference type="Gene3D" id="3.30.70.270">
    <property type="match status" value="1"/>
</dbReference>
<sequence length="473" mass="52812">MSQPSSPLSAQPSATHRPMAPEAEWLALVATTPEPCRAAVAAVVRIHGPELAAHFYGAMMADHDAANFLDHTIVNERLRGSMARWLEEIFIQELHDEAQAAAVVAHQRHVGEVHARIRLPIYLVARGARVLKAAIFRLLAEQNLPPEQHLRAMPYVGQVMDLALELMSAAFVRNSERSARADEAYRLFSLGQNMSVERERQRSVLLEWGQEVLFMLHRPSSRAVLPNLAHSEFGLWLNHKARMMFEGSEELGQIQDIVERVDSALLPQLRVADPAAPQLNTLVGEFYGELDSLKFLLSSLFERYLEVENGRDALTRLLNRRFLPSVLSREIALYRGESQGFALLLLDIDHFKNINDSYGHDSGDAVLQQASALVLNAVRSGDFVFRYGGEEILVILVEVNADATQRIAESIRQKFDSGEFLISDGRALHVTVSIGVAQFDGHPDYQYLINRADAALYAAKQQGRNRVCQAPAE</sequence>
<dbReference type="GO" id="GO:1902201">
    <property type="term" value="P:negative regulation of bacterial-type flagellum-dependent cell motility"/>
    <property type="evidence" value="ECO:0007669"/>
    <property type="project" value="TreeGrafter"/>
</dbReference>
<dbReference type="CDD" id="cd14757">
    <property type="entry name" value="GS_EcDosC-like_GGDEF"/>
    <property type="match status" value="1"/>
</dbReference>
<keyword evidence="5" id="KW-0808">Transferase</keyword>
<comment type="cofactor">
    <cofactor evidence="1">
        <name>heme</name>
        <dbReference type="ChEBI" id="CHEBI:30413"/>
    </cofactor>
</comment>
<feature type="domain" description="GGDEF" evidence="12">
    <location>
        <begin position="339"/>
        <end position="472"/>
    </location>
</feature>
<keyword evidence="4" id="KW-0349">Heme</keyword>
<dbReference type="Pfam" id="PF11563">
    <property type="entry name" value="Protoglobin"/>
    <property type="match status" value="1"/>
</dbReference>
<dbReference type="InterPro" id="IPR048442">
    <property type="entry name" value="DosC_2nd"/>
</dbReference>
<dbReference type="InterPro" id="IPR050469">
    <property type="entry name" value="Diguanylate_Cyclase"/>
</dbReference>
<reference evidence="13 14" key="1">
    <citation type="submission" date="2017-07" db="EMBL/GenBank/DDBJ databases">
        <title>Complete genome sequence of Oryzomicrobium terrae TPP412.</title>
        <authorList>
            <person name="Chiu L.-W."/>
            <person name="Lo K.-J."/>
            <person name="Tsai Y.-M."/>
            <person name="Lin S.-S."/>
            <person name="Kuo C.-H."/>
            <person name="Liu C.-T."/>
        </authorList>
    </citation>
    <scope>NUCLEOTIDE SEQUENCE [LARGE SCALE GENOMIC DNA]</scope>
    <source>
        <strain evidence="13 14">TPP412</strain>
    </source>
</reference>
<dbReference type="InterPro" id="IPR009050">
    <property type="entry name" value="Globin-like_sf"/>
</dbReference>
<dbReference type="AlphaFoldDB" id="A0A5C1E8G4"/>
<evidence type="ECO:0000259" key="12">
    <source>
        <dbReference type="PROSITE" id="PS50887"/>
    </source>
</evidence>
<evidence type="ECO:0000256" key="2">
    <source>
        <dbReference type="ARBA" id="ARBA00012528"/>
    </source>
</evidence>
<dbReference type="SUPFAM" id="SSF55073">
    <property type="entry name" value="Nucleotide cyclase"/>
    <property type="match status" value="1"/>
</dbReference>
<evidence type="ECO:0000256" key="8">
    <source>
        <dbReference type="ARBA" id="ARBA00022842"/>
    </source>
</evidence>
<dbReference type="InterPro" id="IPR044398">
    <property type="entry name" value="Globin-sensor_dom"/>
</dbReference>
<dbReference type="Pfam" id="PF00990">
    <property type="entry name" value="GGDEF"/>
    <property type="match status" value="1"/>
</dbReference>
<evidence type="ECO:0000313" key="13">
    <source>
        <dbReference type="EMBL" id="QEL65251.1"/>
    </source>
</evidence>
<dbReference type="UniPathway" id="UPA00599"/>
<dbReference type="SMART" id="SM00267">
    <property type="entry name" value="GGDEF"/>
    <property type="match status" value="1"/>
</dbReference>
<accession>A0A5C1E8G4</accession>
<evidence type="ECO:0000256" key="1">
    <source>
        <dbReference type="ARBA" id="ARBA00001971"/>
    </source>
</evidence>
<evidence type="ECO:0000256" key="11">
    <source>
        <dbReference type="ARBA" id="ARBA00034247"/>
    </source>
</evidence>
<dbReference type="GO" id="GO:0019825">
    <property type="term" value="F:oxygen binding"/>
    <property type="evidence" value="ECO:0007669"/>
    <property type="project" value="InterPro"/>
</dbReference>
<dbReference type="Gene3D" id="1.10.490.10">
    <property type="entry name" value="Globins"/>
    <property type="match status" value="1"/>
</dbReference>
<dbReference type="InterPro" id="IPR039435">
    <property type="entry name" value="DosC_GS"/>
</dbReference>
<keyword evidence="8" id="KW-0460">Magnesium</keyword>
<evidence type="ECO:0000256" key="7">
    <source>
        <dbReference type="ARBA" id="ARBA00022741"/>
    </source>
</evidence>
<dbReference type="Proteomes" id="UP000323671">
    <property type="component" value="Chromosome"/>
</dbReference>
<organism evidence="13 14">
    <name type="scientific">Oryzomicrobium terrae</name>
    <dbReference type="NCBI Taxonomy" id="1735038"/>
    <lineage>
        <taxon>Bacteria</taxon>
        <taxon>Pseudomonadati</taxon>
        <taxon>Pseudomonadota</taxon>
        <taxon>Betaproteobacteria</taxon>
        <taxon>Rhodocyclales</taxon>
        <taxon>Rhodocyclaceae</taxon>
        <taxon>Oryzomicrobium</taxon>
    </lineage>
</organism>
<dbReference type="PANTHER" id="PTHR45138:SF9">
    <property type="entry name" value="DIGUANYLATE CYCLASE DGCM-RELATED"/>
    <property type="match status" value="1"/>
</dbReference>
<dbReference type="GO" id="GO:0005886">
    <property type="term" value="C:plasma membrane"/>
    <property type="evidence" value="ECO:0007669"/>
    <property type="project" value="TreeGrafter"/>
</dbReference>
<dbReference type="SUPFAM" id="SSF46458">
    <property type="entry name" value="Globin-like"/>
    <property type="match status" value="1"/>
</dbReference>
<dbReference type="EMBL" id="CP022579">
    <property type="protein sequence ID" value="QEL65251.1"/>
    <property type="molecule type" value="Genomic_DNA"/>
</dbReference>
<dbReference type="RefSeq" id="WP_149425551.1">
    <property type="nucleotide sequence ID" value="NZ_CP022579.1"/>
</dbReference>
<comment type="catalytic activity">
    <reaction evidence="11">
        <text>2 GTP = 3',3'-c-di-GMP + 2 diphosphate</text>
        <dbReference type="Rhea" id="RHEA:24898"/>
        <dbReference type="ChEBI" id="CHEBI:33019"/>
        <dbReference type="ChEBI" id="CHEBI:37565"/>
        <dbReference type="ChEBI" id="CHEBI:58805"/>
        <dbReference type="EC" id="2.7.7.65"/>
    </reaction>
</comment>
<dbReference type="Pfam" id="PF21118">
    <property type="entry name" value="DosC_2nd"/>
    <property type="match status" value="1"/>
</dbReference>
<evidence type="ECO:0000256" key="5">
    <source>
        <dbReference type="ARBA" id="ARBA00022679"/>
    </source>
</evidence>
<dbReference type="InterPro" id="IPR029787">
    <property type="entry name" value="Nucleotide_cyclase"/>
</dbReference>